<reference evidence="3" key="2">
    <citation type="submission" date="2021-01" db="UniProtKB">
        <authorList>
            <consortium name="EnsemblMetazoa"/>
        </authorList>
    </citation>
    <scope>IDENTIFICATION</scope>
</reference>
<keyword evidence="1" id="KW-0812">Transmembrane</keyword>
<protein>
    <submittedName>
        <fullName evidence="3">Uncharacterized protein</fullName>
    </submittedName>
</protein>
<accession>A0A7M7N727</accession>
<feature type="transmembrane region" description="Helical" evidence="1">
    <location>
        <begin position="93"/>
        <end position="114"/>
    </location>
</feature>
<reference evidence="4" key="1">
    <citation type="submission" date="2015-02" db="EMBL/GenBank/DDBJ databases">
        <title>Genome sequencing for Strongylocentrotus purpuratus.</title>
        <authorList>
            <person name="Murali S."/>
            <person name="Liu Y."/>
            <person name="Vee V."/>
            <person name="English A."/>
            <person name="Wang M."/>
            <person name="Skinner E."/>
            <person name="Han Y."/>
            <person name="Muzny D.M."/>
            <person name="Worley K.C."/>
            <person name="Gibbs R.A."/>
        </authorList>
    </citation>
    <scope>NUCLEOTIDE SEQUENCE</scope>
</reference>
<keyword evidence="2" id="KW-0732">Signal</keyword>
<dbReference type="EnsemblMetazoa" id="XM_030976286">
    <property type="protein sequence ID" value="XP_030832146"/>
    <property type="gene ID" value="LOC115920494"/>
</dbReference>
<feature type="signal peptide" evidence="2">
    <location>
        <begin position="1"/>
        <end position="19"/>
    </location>
</feature>
<feature type="chain" id="PRO_5029559438" evidence="2">
    <location>
        <begin position="20"/>
        <end position="117"/>
    </location>
</feature>
<dbReference type="KEGG" id="spu:115920494"/>
<dbReference type="Proteomes" id="UP000007110">
    <property type="component" value="Unassembled WGS sequence"/>
</dbReference>
<keyword evidence="1" id="KW-1133">Transmembrane helix</keyword>
<dbReference type="RefSeq" id="XP_030832146.1">
    <property type="nucleotide sequence ID" value="XM_030976286.1"/>
</dbReference>
<proteinExistence type="predicted"/>
<dbReference type="AlphaFoldDB" id="A0A7M7N727"/>
<dbReference type="GeneID" id="115920494"/>
<dbReference type="OMA" id="NELDNEM"/>
<keyword evidence="4" id="KW-1185">Reference proteome</keyword>
<name>A0A7M7N727_STRPU</name>
<sequence length="117" mass="12014">MKTVLAIVCFFASLALLEAQSFGGSSGEQSSVGIMGGNGLGGGGQMNGNNYDNDNELETNELDNEFESNAGMPNLFGNGASNLSDRTSGGQKAGIVIGTIIIVALVAGGAFYFIKRR</sequence>
<evidence type="ECO:0000256" key="1">
    <source>
        <dbReference type="SAM" id="Phobius"/>
    </source>
</evidence>
<evidence type="ECO:0000313" key="3">
    <source>
        <dbReference type="EnsemblMetazoa" id="XP_030832146"/>
    </source>
</evidence>
<evidence type="ECO:0000313" key="4">
    <source>
        <dbReference type="Proteomes" id="UP000007110"/>
    </source>
</evidence>
<organism evidence="3 4">
    <name type="scientific">Strongylocentrotus purpuratus</name>
    <name type="common">Purple sea urchin</name>
    <dbReference type="NCBI Taxonomy" id="7668"/>
    <lineage>
        <taxon>Eukaryota</taxon>
        <taxon>Metazoa</taxon>
        <taxon>Echinodermata</taxon>
        <taxon>Eleutherozoa</taxon>
        <taxon>Echinozoa</taxon>
        <taxon>Echinoidea</taxon>
        <taxon>Euechinoidea</taxon>
        <taxon>Echinacea</taxon>
        <taxon>Camarodonta</taxon>
        <taxon>Echinidea</taxon>
        <taxon>Strongylocentrotidae</taxon>
        <taxon>Strongylocentrotus</taxon>
    </lineage>
</organism>
<keyword evidence="1" id="KW-0472">Membrane</keyword>
<evidence type="ECO:0000256" key="2">
    <source>
        <dbReference type="SAM" id="SignalP"/>
    </source>
</evidence>
<dbReference type="InParanoid" id="A0A7M7N727"/>